<protein>
    <submittedName>
        <fullName evidence="6">RS6</fullName>
    </submittedName>
</protein>
<dbReference type="Proteomes" id="UP000192501">
    <property type="component" value="Unassembled WGS sequence"/>
</dbReference>
<dbReference type="EMBL" id="LTAI01000276">
    <property type="protein sequence ID" value="ORD99177.1"/>
    <property type="molecule type" value="Genomic_DNA"/>
</dbReference>
<reference evidence="7 8" key="1">
    <citation type="journal article" date="2017" name="Environ. Microbiol.">
        <title>Decay of the glycolytic pathway and adaptation to intranuclear parasitism within Enterocytozoonidae microsporidia.</title>
        <authorList>
            <person name="Wiredu Boakye D."/>
            <person name="Jaroenlak P."/>
            <person name="Prachumwat A."/>
            <person name="Williams T.A."/>
            <person name="Bateman K.S."/>
            <person name="Itsathitphaisarn O."/>
            <person name="Sritunyalucksana K."/>
            <person name="Paszkiewicz K.H."/>
            <person name="Moore K.A."/>
            <person name="Stentiford G.D."/>
            <person name="Williams B.A."/>
        </authorList>
    </citation>
    <scope>NUCLEOTIDE SEQUENCE [LARGE SCALE GENOMIC DNA]</scope>
    <source>
        <strain evidence="6">Canceri</strain>
        <strain evidence="8">canceri</strain>
        <strain evidence="5 7">GB1</strain>
    </source>
</reference>
<sequence>MKLNIAYPANGTQKCFELSRKDEQKLYSKKIGDQFDGGLLFPEFEGSILQINGGNDYQGFCMSASYDTDKRRKELLKEGDVGYKCRVKGVRKRKSVRGSRVSNEIQVLNMSLIRENKVIEGLTDCFNDKSHLPKRLSKLCKEFGLPEGSNIRKFIKENREDTSKRMPRLRVILPKDDKIAERKEADKKAKLAQKEKIQKEREEYLAKYGSIRSE</sequence>
<evidence type="ECO:0000313" key="7">
    <source>
        <dbReference type="Proteomes" id="UP000192356"/>
    </source>
</evidence>
<comment type="caution">
    <text evidence="6">The sequence shown here is derived from an EMBL/GenBank/DDBJ whole genome shotgun (WGS) entry which is preliminary data.</text>
</comment>
<evidence type="ECO:0000313" key="6">
    <source>
        <dbReference type="EMBL" id="ORD99177.1"/>
    </source>
</evidence>
<name>A0A1X0QHC7_9MICR</name>
<evidence type="ECO:0000256" key="1">
    <source>
        <dbReference type="ARBA" id="ARBA00009312"/>
    </source>
</evidence>
<accession>A0A1X0QHC7</accession>
<evidence type="ECO:0000313" key="8">
    <source>
        <dbReference type="Proteomes" id="UP000192501"/>
    </source>
</evidence>
<gene>
    <name evidence="6" type="primary">RS6</name>
    <name evidence="6" type="ORF">A0H76_1283</name>
    <name evidence="5" type="ORF">HERIO_1655</name>
</gene>
<dbReference type="Pfam" id="PF01092">
    <property type="entry name" value="Ribosomal_S6e"/>
    <property type="match status" value="1"/>
</dbReference>
<dbReference type="PANTHER" id="PTHR11502">
    <property type="entry name" value="40S RIBOSOMAL PROTEIN S6"/>
    <property type="match status" value="1"/>
</dbReference>
<dbReference type="OrthoDB" id="10260596at2759"/>
<evidence type="ECO:0000256" key="4">
    <source>
        <dbReference type="SAM" id="Coils"/>
    </source>
</evidence>
<dbReference type="SMART" id="SM01405">
    <property type="entry name" value="Ribosomal_S6e"/>
    <property type="match status" value="1"/>
</dbReference>
<comment type="similarity">
    <text evidence="1">Belongs to the eukaryotic ribosomal protein eS6 family.</text>
</comment>
<keyword evidence="7" id="KW-1185">Reference proteome</keyword>
<dbReference type="InterPro" id="IPR001377">
    <property type="entry name" value="Ribosomal_eS6"/>
</dbReference>
<keyword evidence="4" id="KW-0175">Coiled coil</keyword>
<dbReference type="GO" id="GO:0005840">
    <property type="term" value="C:ribosome"/>
    <property type="evidence" value="ECO:0007669"/>
    <property type="project" value="UniProtKB-KW"/>
</dbReference>
<dbReference type="GO" id="GO:0006412">
    <property type="term" value="P:translation"/>
    <property type="evidence" value="ECO:0007669"/>
    <property type="project" value="InterPro"/>
</dbReference>
<keyword evidence="2" id="KW-0689">Ribosomal protein</keyword>
<dbReference type="VEuPathDB" id="MicrosporidiaDB:HERIO_1655"/>
<dbReference type="EMBL" id="LVKB01000091">
    <property type="protein sequence ID" value="ORD96418.1"/>
    <property type="molecule type" value="Genomic_DNA"/>
</dbReference>
<dbReference type="GO" id="GO:1990904">
    <property type="term" value="C:ribonucleoprotein complex"/>
    <property type="evidence" value="ECO:0007669"/>
    <property type="project" value="UniProtKB-KW"/>
</dbReference>
<feature type="coiled-coil region" evidence="4">
    <location>
        <begin position="175"/>
        <end position="214"/>
    </location>
</feature>
<organism evidence="6 8">
    <name type="scientific">Hepatospora eriocheir</name>
    <dbReference type="NCBI Taxonomy" id="1081669"/>
    <lineage>
        <taxon>Eukaryota</taxon>
        <taxon>Fungi</taxon>
        <taxon>Fungi incertae sedis</taxon>
        <taxon>Microsporidia</taxon>
        <taxon>Hepatosporidae</taxon>
        <taxon>Hepatospora</taxon>
    </lineage>
</organism>
<evidence type="ECO:0000256" key="2">
    <source>
        <dbReference type="ARBA" id="ARBA00022980"/>
    </source>
</evidence>
<evidence type="ECO:0000256" key="3">
    <source>
        <dbReference type="ARBA" id="ARBA00023274"/>
    </source>
</evidence>
<evidence type="ECO:0000313" key="5">
    <source>
        <dbReference type="EMBL" id="ORD96418.1"/>
    </source>
</evidence>
<dbReference type="Proteomes" id="UP000192356">
    <property type="component" value="Unassembled WGS sequence"/>
</dbReference>
<dbReference type="GO" id="GO:0003735">
    <property type="term" value="F:structural constituent of ribosome"/>
    <property type="evidence" value="ECO:0007669"/>
    <property type="project" value="InterPro"/>
</dbReference>
<dbReference type="VEuPathDB" id="MicrosporidiaDB:A0H76_1283"/>
<keyword evidence="3" id="KW-0687">Ribonucleoprotein</keyword>
<proteinExistence type="inferred from homology"/>
<dbReference type="AlphaFoldDB" id="A0A1X0QHC7"/>